<dbReference type="Pfam" id="PF23343">
    <property type="entry name" value="REP_ORF2-G2P"/>
    <property type="match status" value="1"/>
</dbReference>
<dbReference type="RefSeq" id="WP_233464578.1">
    <property type="nucleotide sequence ID" value="NZ_JACHKZ010000027.1"/>
</dbReference>
<comment type="caution">
    <text evidence="2">The sequence shown here is derived from an EMBL/GenBank/DDBJ whole genome shotgun (WGS) entry which is preliminary data.</text>
</comment>
<keyword evidence="3" id="KW-1185">Reference proteome</keyword>
<gene>
    <name evidence="2" type="ORF">HNP33_003430</name>
</gene>
<evidence type="ECO:0000313" key="3">
    <source>
        <dbReference type="Proteomes" id="UP000562492"/>
    </source>
</evidence>
<reference evidence="2 3" key="1">
    <citation type="submission" date="2020-08" db="EMBL/GenBank/DDBJ databases">
        <title>Functional genomics of gut bacteria from endangered species of beetles.</title>
        <authorList>
            <person name="Carlos-Shanley C."/>
        </authorList>
    </citation>
    <scope>NUCLEOTIDE SEQUENCE [LARGE SCALE GENOMIC DNA]</scope>
    <source>
        <strain evidence="2 3">S00124</strain>
    </source>
</reference>
<dbReference type="InterPro" id="IPR056906">
    <property type="entry name" value="ORF2/G2P_dom"/>
</dbReference>
<dbReference type="Proteomes" id="UP000562492">
    <property type="component" value="Unassembled WGS sequence"/>
</dbReference>
<sequence>MAALLDVSRQFHFNEEAWKNGEYYNANKVPAEVAEIQARAREYVRGLASGYLDKRAQKMALSASEASGLVSLSTSCREEFFSENTIEIDREKARLTRMRKSVGISAKALHNLGSKKQNVFMLTLTYRGTNRDWKPHHISRFLDALRKWHYSRTGSKKVRYVWVAELQKRGVIHYHCVVWLDAGLTPPKPDQPWRSKGVWMAPMWGHGMSNRVLAYAPVAYLMKYASKGNSEGRFPHGARISGVGGLDEAGRGVRRWVLWPAYVQANSDIWGDWKRKEGGGYFSPSTGEILRSEFKPTGGGFSRFVRVFENPRRIEAGGPFVWLPQEYLQ</sequence>
<protein>
    <recommendedName>
        <fullName evidence="1">Replication-associated protein ORF2/G2P domain-containing protein</fullName>
    </recommendedName>
</protein>
<organism evidence="2 3">
    <name type="scientific">Comamonas odontotermitis</name>
    <dbReference type="NCBI Taxonomy" id="379895"/>
    <lineage>
        <taxon>Bacteria</taxon>
        <taxon>Pseudomonadati</taxon>
        <taxon>Pseudomonadota</taxon>
        <taxon>Betaproteobacteria</taxon>
        <taxon>Burkholderiales</taxon>
        <taxon>Comamonadaceae</taxon>
        <taxon>Comamonas</taxon>
    </lineage>
</organism>
<evidence type="ECO:0000313" key="2">
    <source>
        <dbReference type="EMBL" id="MBB6579318.1"/>
    </source>
</evidence>
<feature type="domain" description="Replication-associated protein ORF2/G2P" evidence="1">
    <location>
        <begin position="120"/>
        <end position="228"/>
    </location>
</feature>
<accession>A0ABR6RJI0</accession>
<name>A0ABR6RJI0_9BURK</name>
<dbReference type="EMBL" id="JACHKZ010000027">
    <property type="protein sequence ID" value="MBB6579318.1"/>
    <property type="molecule type" value="Genomic_DNA"/>
</dbReference>
<proteinExistence type="predicted"/>
<evidence type="ECO:0000259" key="1">
    <source>
        <dbReference type="Pfam" id="PF23343"/>
    </source>
</evidence>